<protein>
    <submittedName>
        <fullName evidence="2">Uncharacterized protein</fullName>
    </submittedName>
</protein>
<feature type="region of interest" description="Disordered" evidence="1">
    <location>
        <begin position="1"/>
        <end position="99"/>
    </location>
</feature>
<evidence type="ECO:0000313" key="3">
    <source>
        <dbReference type="Proteomes" id="UP001419268"/>
    </source>
</evidence>
<feature type="compositionally biased region" description="Acidic residues" evidence="1">
    <location>
        <begin position="26"/>
        <end position="40"/>
    </location>
</feature>
<gene>
    <name evidence="2" type="ORF">Scep_023494</name>
</gene>
<keyword evidence="3" id="KW-1185">Reference proteome</keyword>
<dbReference type="Proteomes" id="UP001419268">
    <property type="component" value="Unassembled WGS sequence"/>
</dbReference>
<dbReference type="AlphaFoldDB" id="A0AAP0HXF9"/>
<proteinExistence type="predicted"/>
<evidence type="ECO:0000313" key="2">
    <source>
        <dbReference type="EMBL" id="KAK9100064.1"/>
    </source>
</evidence>
<dbReference type="EMBL" id="JBBNAG010000010">
    <property type="protein sequence ID" value="KAK9100064.1"/>
    <property type="molecule type" value="Genomic_DNA"/>
</dbReference>
<comment type="caution">
    <text evidence="2">The sequence shown here is derived from an EMBL/GenBank/DDBJ whole genome shotgun (WGS) entry which is preliminary data.</text>
</comment>
<reference evidence="2 3" key="1">
    <citation type="submission" date="2024-01" db="EMBL/GenBank/DDBJ databases">
        <title>Genome assemblies of Stephania.</title>
        <authorList>
            <person name="Yang L."/>
        </authorList>
    </citation>
    <scope>NUCLEOTIDE SEQUENCE [LARGE SCALE GENOMIC DNA]</scope>
    <source>
        <strain evidence="2">JXDWG</strain>
        <tissue evidence="2">Leaf</tissue>
    </source>
</reference>
<feature type="compositionally biased region" description="Basic and acidic residues" evidence="1">
    <location>
        <begin position="15"/>
        <end position="25"/>
    </location>
</feature>
<organism evidence="2 3">
    <name type="scientific">Stephania cephalantha</name>
    <dbReference type="NCBI Taxonomy" id="152367"/>
    <lineage>
        <taxon>Eukaryota</taxon>
        <taxon>Viridiplantae</taxon>
        <taxon>Streptophyta</taxon>
        <taxon>Embryophyta</taxon>
        <taxon>Tracheophyta</taxon>
        <taxon>Spermatophyta</taxon>
        <taxon>Magnoliopsida</taxon>
        <taxon>Ranunculales</taxon>
        <taxon>Menispermaceae</taxon>
        <taxon>Menispermoideae</taxon>
        <taxon>Cissampelideae</taxon>
        <taxon>Stephania</taxon>
    </lineage>
</organism>
<accession>A0AAP0HXF9</accession>
<evidence type="ECO:0000256" key="1">
    <source>
        <dbReference type="SAM" id="MobiDB-lite"/>
    </source>
</evidence>
<name>A0AAP0HXF9_9MAGN</name>
<sequence length="99" mass="10936">MLTPRLSDHSSGCQKVEKGPDKDQGGEGDGDKEEGSDNEDEKSGVVDPVPILNNPSEVRVTESVEEMEYEQSENFNTHFDEGNANPEGMRKGMKNKPLR</sequence>